<dbReference type="InterPro" id="IPR040898">
    <property type="entry name" value="CxC6"/>
</dbReference>
<dbReference type="STRING" id="945553.A0A0D2L059"/>
<dbReference type="InterPro" id="IPR041539">
    <property type="entry name" value="CxC5"/>
</dbReference>
<organism evidence="3 4">
    <name type="scientific">Hypholoma sublateritium (strain FD-334 SS-4)</name>
    <dbReference type="NCBI Taxonomy" id="945553"/>
    <lineage>
        <taxon>Eukaryota</taxon>
        <taxon>Fungi</taxon>
        <taxon>Dikarya</taxon>
        <taxon>Basidiomycota</taxon>
        <taxon>Agaricomycotina</taxon>
        <taxon>Agaricomycetes</taxon>
        <taxon>Agaricomycetidae</taxon>
        <taxon>Agaricales</taxon>
        <taxon>Agaricineae</taxon>
        <taxon>Strophariaceae</taxon>
        <taxon>Hypholoma</taxon>
    </lineage>
</organism>
<gene>
    <name evidence="3" type="ORF">HYPSUDRAFT_68700</name>
</gene>
<dbReference type="Pfam" id="PF18721">
    <property type="entry name" value="CxC6"/>
    <property type="match status" value="1"/>
</dbReference>
<name>A0A0D2L059_HYPSF</name>
<evidence type="ECO:0000313" key="4">
    <source>
        <dbReference type="Proteomes" id="UP000054270"/>
    </source>
</evidence>
<evidence type="ECO:0000313" key="3">
    <source>
        <dbReference type="EMBL" id="KJA20097.1"/>
    </source>
</evidence>
<accession>A0A0D2L059</accession>
<dbReference type="OMA" id="MKERNEH"/>
<feature type="domain" description="CxC5 like cysteine cluster associated with KDZ" evidence="1">
    <location>
        <begin position="20"/>
        <end position="134"/>
    </location>
</feature>
<feature type="domain" description="CxC6 like cysteine cluster associated with KDZ" evidence="2">
    <location>
        <begin position="234"/>
        <end position="298"/>
    </location>
</feature>
<sequence length="535" mass="61942">MLIHDDYMKFKQFGWDRGLTAYTIYPPNNICVNSKCTNGRILKKAKSRRIVVYTLDKGVQPAWAVTLYCPDCNSTYHNNFVVQDKYRTYYHGLPHYIEVGEHRYIEDRLAKMWINHMLVAWVSATNLGKLYEMSLAQHDYLNDTDWQFITWLSTAQVWDSFVIYSLLDDKRQAHEQLQVPHDGIQADCFKNAMKERNEHIVLYGQPDVVNHACDKCVRIYEKDGELCECQAIIGDGVSIGRPCCGVFACTKNLENNRHRFCGDHYDKHSECAIKRCDAPISAPTSKTCADQEHKKIEQKYIEKGTSIFLFKECSQKWQDNKNHAEESSADPNDVDLCDDLEWYEVNQQGNIYVEAQQNRGTVGVDDDSMEPEKCPEKPAAGNWVFKAQFGRRRTSDEQFLIRPCGVIYACATMYGTEAVSNVLCFTQNTFSVPGARKPTHIFYDSNCLAHQQAESNPWFQDIGMYVDLLDEDGKWYFNSSAAEQHNAWFGQYLPICRDMLPEKYDFFLDEMCRLQNVETLKVNDKRGYNVRTIQD</sequence>
<dbReference type="AlphaFoldDB" id="A0A0D2L059"/>
<dbReference type="Pfam" id="PF18718">
    <property type="entry name" value="CxC5"/>
    <property type="match status" value="1"/>
</dbReference>
<dbReference type="OrthoDB" id="2639189at2759"/>
<evidence type="ECO:0000259" key="1">
    <source>
        <dbReference type="Pfam" id="PF18718"/>
    </source>
</evidence>
<evidence type="ECO:0008006" key="5">
    <source>
        <dbReference type="Google" id="ProtNLM"/>
    </source>
</evidence>
<evidence type="ECO:0000259" key="2">
    <source>
        <dbReference type="Pfam" id="PF18721"/>
    </source>
</evidence>
<keyword evidence="4" id="KW-1185">Reference proteome</keyword>
<protein>
    <recommendedName>
        <fullName evidence="5">CxC5 like cysteine cluster associated with KDZ domain-containing protein</fullName>
    </recommendedName>
</protein>
<dbReference type="EMBL" id="KN817570">
    <property type="protein sequence ID" value="KJA20097.1"/>
    <property type="molecule type" value="Genomic_DNA"/>
</dbReference>
<dbReference type="Proteomes" id="UP000054270">
    <property type="component" value="Unassembled WGS sequence"/>
</dbReference>
<proteinExistence type="predicted"/>
<reference evidence="4" key="1">
    <citation type="submission" date="2014-04" db="EMBL/GenBank/DDBJ databases">
        <title>Evolutionary Origins and Diversification of the Mycorrhizal Mutualists.</title>
        <authorList>
            <consortium name="DOE Joint Genome Institute"/>
            <consortium name="Mycorrhizal Genomics Consortium"/>
            <person name="Kohler A."/>
            <person name="Kuo A."/>
            <person name="Nagy L.G."/>
            <person name="Floudas D."/>
            <person name="Copeland A."/>
            <person name="Barry K.W."/>
            <person name="Cichocki N."/>
            <person name="Veneault-Fourrey C."/>
            <person name="LaButti K."/>
            <person name="Lindquist E.A."/>
            <person name="Lipzen A."/>
            <person name="Lundell T."/>
            <person name="Morin E."/>
            <person name="Murat C."/>
            <person name="Riley R."/>
            <person name="Ohm R."/>
            <person name="Sun H."/>
            <person name="Tunlid A."/>
            <person name="Henrissat B."/>
            <person name="Grigoriev I.V."/>
            <person name="Hibbett D.S."/>
            <person name="Martin F."/>
        </authorList>
    </citation>
    <scope>NUCLEOTIDE SEQUENCE [LARGE SCALE GENOMIC DNA]</scope>
    <source>
        <strain evidence="4">FD-334 SS-4</strain>
    </source>
</reference>